<name>A0A8X6P482_NEPPI</name>
<organism evidence="1 2">
    <name type="scientific">Nephila pilipes</name>
    <name type="common">Giant wood spider</name>
    <name type="synonym">Nephila maculata</name>
    <dbReference type="NCBI Taxonomy" id="299642"/>
    <lineage>
        <taxon>Eukaryota</taxon>
        <taxon>Metazoa</taxon>
        <taxon>Ecdysozoa</taxon>
        <taxon>Arthropoda</taxon>
        <taxon>Chelicerata</taxon>
        <taxon>Arachnida</taxon>
        <taxon>Araneae</taxon>
        <taxon>Araneomorphae</taxon>
        <taxon>Entelegynae</taxon>
        <taxon>Araneoidea</taxon>
        <taxon>Nephilidae</taxon>
        <taxon>Nephila</taxon>
    </lineage>
</organism>
<accession>A0A8X6P482</accession>
<comment type="caution">
    <text evidence="1">The sequence shown here is derived from an EMBL/GenBank/DDBJ whole genome shotgun (WGS) entry which is preliminary data.</text>
</comment>
<dbReference type="EMBL" id="BMAW01016758">
    <property type="protein sequence ID" value="GFT50658.1"/>
    <property type="molecule type" value="Genomic_DNA"/>
</dbReference>
<keyword evidence="2" id="KW-1185">Reference proteome</keyword>
<sequence length="103" mass="11920">MCRKFCILILNSQQRDIVFLCSHNRGSAQPYKVTEGNCWRKMGQLVSFKASVAQEFLDDIGDVDGEVDIMEDRGCRFFCSRRCIPQGKKPVCIRGRCFCFKRK</sequence>
<proteinExistence type="predicted"/>
<protein>
    <submittedName>
        <fullName evidence="1">Uncharacterized protein</fullName>
    </submittedName>
</protein>
<dbReference type="Proteomes" id="UP000887013">
    <property type="component" value="Unassembled WGS sequence"/>
</dbReference>
<evidence type="ECO:0000313" key="1">
    <source>
        <dbReference type="EMBL" id="GFT50658.1"/>
    </source>
</evidence>
<reference evidence="1" key="1">
    <citation type="submission" date="2020-08" db="EMBL/GenBank/DDBJ databases">
        <title>Multicomponent nature underlies the extraordinary mechanical properties of spider dragline silk.</title>
        <authorList>
            <person name="Kono N."/>
            <person name="Nakamura H."/>
            <person name="Mori M."/>
            <person name="Yoshida Y."/>
            <person name="Ohtoshi R."/>
            <person name="Malay A.D."/>
            <person name="Moran D.A.P."/>
            <person name="Tomita M."/>
            <person name="Numata K."/>
            <person name="Arakawa K."/>
        </authorList>
    </citation>
    <scope>NUCLEOTIDE SEQUENCE</scope>
</reference>
<evidence type="ECO:0000313" key="2">
    <source>
        <dbReference type="Proteomes" id="UP000887013"/>
    </source>
</evidence>
<dbReference type="AlphaFoldDB" id="A0A8X6P482"/>
<gene>
    <name evidence="1" type="ORF">NPIL_444521</name>
</gene>